<feature type="chain" id="PRO_5040935483" evidence="1">
    <location>
        <begin position="22"/>
        <end position="121"/>
    </location>
</feature>
<accession>A0A9W8LY23</accession>
<keyword evidence="3" id="KW-1185">Reference proteome</keyword>
<feature type="signal peptide" evidence="1">
    <location>
        <begin position="1"/>
        <end position="21"/>
    </location>
</feature>
<organism evidence="2 3">
    <name type="scientific">Coemansia brasiliensis</name>
    <dbReference type="NCBI Taxonomy" id="2650707"/>
    <lineage>
        <taxon>Eukaryota</taxon>
        <taxon>Fungi</taxon>
        <taxon>Fungi incertae sedis</taxon>
        <taxon>Zoopagomycota</taxon>
        <taxon>Kickxellomycotina</taxon>
        <taxon>Kickxellomycetes</taxon>
        <taxon>Kickxellales</taxon>
        <taxon>Kickxellaceae</taxon>
        <taxon>Coemansia</taxon>
    </lineage>
</organism>
<reference evidence="2" key="1">
    <citation type="submission" date="2022-07" db="EMBL/GenBank/DDBJ databases">
        <title>Phylogenomic reconstructions and comparative analyses of Kickxellomycotina fungi.</title>
        <authorList>
            <person name="Reynolds N.K."/>
            <person name="Stajich J.E."/>
            <person name="Barry K."/>
            <person name="Grigoriev I.V."/>
            <person name="Crous P."/>
            <person name="Smith M.E."/>
        </authorList>
    </citation>
    <scope>NUCLEOTIDE SEQUENCE</scope>
    <source>
        <strain evidence="2">NRRL 1566</strain>
    </source>
</reference>
<evidence type="ECO:0000256" key="1">
    <source>
        <dbReference type="SAM" id="SignalP"/>
    </source>
</evidence>
<dbReference type="EMBL" id="JANBUW010000069">
    <property type="protein sequence ID" value="KAJ2849589.1"/>
    <property type="molecule type" value="Genomic_DNA"/>
</dbReference>
<dbReference type="AlphaFoldDB" id="A0A9W8LY23"/>
<name>A0A9W8LY23_9FUNG</name>
<sequence length="121" mass="12885">MLRSLVLVAIVTAVLVSTVLGIPQSRITRPAVGKCPPPTDCYQDFVMPKCPEGKLCAQVMKEVVACKWQCGNTIVPYGCKQRCKPCHAQVCPDICECEIECSADGPCTATQTAAPSATPTN</sequence>
<protein>
    <submittedName>
        <fullName evidence="2">Uncharacterized protein</fullName>
    </submittedName>
</protein>
<gene>
    <name evidence="2" type="ORF">IWW36_002522</name>
</gene>
<evidence type="ECO:0000313" key="3">
    <source>
        <dbReference type="Proteomes" id="UP001139887"/>
    </source>
</evidence>
<evidence type="ECO:0000313" key="2">
    <source>
        <dbReference type="EMBL" id="KAJ2849589.1"/>
    </source>
</evidence>
<proteinExistence type="predicted"/>
<comment type="caution">
    <text evidence="2">The sequence shown here is derived from an EMBL/GenBank/DDBJ whole genome shotgun (WGS) entry which is preliminary data.</text>
</comment>
<dbReference type="Proteomes" id="UP001139887">
    <property type="component" value="Unassembled WGS sequence"/>
</dbReference>
<keyword evidence="1" id="KW-0732">Signal</keyword>
<dbReference type="OrthoDB" id="5586352at2759"/>